<evidence type="ECO:0000259" key="8">
    <source>
        <dbReference type="Pfam" id="PF06808"/>
    </source>
</evidence>
<dbReference type="InterPro" id="IPR004681">
    <property type="entry name" value="TRAP_DctM"/>
</dbReference>
<dbReference type="NCBIfam" id="TIGR00786">
    <property type="entry name" value="dctM"/>
    <property type="match status" value="1"/>
</dbReference>
<feature type="transmembrane region" description="Helical" evidence="7">
    <location>
        <begin position="355"/>
        <end position="372"/>
    </location>
</feature>
<gene>
    <name evidence="9" type="primary">dctM10</name>
    <name evidence="9" type="ordered locus">HRM2_45580</name>
</gene>
<organism evidence="9 10">
    <name type="scientific">Desulforapulum autotrophicum (strain ATCC 43914 / DSM 3382 / VKM B-1955 / HRM2)</name>
    <name type="common">Desulfobacterium autotrophicum</name>
    <dbReference type="NCBI Taxonomy" id="177437"/>
    <lineage>
        <taxon>Bacteria</taxon>
        <taxon>Pseudomonadati</taxon>
        <taxon>Thermodesulfobacteriota</taxon>
        <taxon>Desulfobacteria</taxon>
        <taxon>Desulfobacterales</taxon>
        <taxon>Desulfobacteraceae</taxon>
        <taxon>Desulforapulum</taxon>
    </lineage>
</organism>
<feature type="transmembrane region" description="Helical" evidence="7">
    <location>
        <begin position="112"/>
        <end position="130"/>
    </location>
</feature>
<dbReference type="Pfam" id="PF06808">
    <property type="entry name" value="DctM"/>
    <property type="match status" value="1"/>
</dbReference>
<keyword evidence="10" id="KW-1185">Reference proteome</keyword>
<dbReference type="KEGG" id="dat:HRM2_45580"/>
<keyword evidence="4 7" id="KW-0812">Transmembrane</keyword>
<feature type="transmembrane region" description="Helical" evidence="7">
    <location>
        <begin position="212"/>
        <end position="234"/>
    </location>
</feature>
<dbReference type="HOGENOM" id="CLU_019824_4_1_7"/>
<feature type="transmembrane region" description="Helical" evidence="7">
    <location>
        <begin position="49"/>
        <end position="68"/>
    </location>
</feature>
<dbReference type="InterPro" id="IPR010656">
    <property type="entry name" value="DctM"/>
</dbReference>
<dbReference type="PIRSF" id="PIRSF006066">
    <property type="entry name" value="HI0050"/>
    <property type="match status" value="1"/>
</dbReference>
<feature type="transmembrane region" description="Helical" evidence="7">
    <location>
        <begin position="271"/>
        <end position="292"/>
    </location>
</feature>
<dbReference type="AlphaFoldDB" id="C0QG35"/>
<feature type="transmembrane region" description="Helical" evidence="7">
    <location>
        <begin position="142"/>
        <end position="161"/>
    </location>
</feature>
<dbReference type="EMBL" id="CP001087">
    <property type="protein sequence ID" value="ACN17614.1"/>
    <property type="molecule type" value="Genomic_DNA"/>
</dbReference>
<sequence>MDIFVIAASFFVLMFFGVPIGTALGISAVATIYTFDLGIEMLGVNFSSGIASFPLLAIPFFVLAGVILDKAGLAKTIAEFFELLVGKATGGLAIVAVCTCMFWGALSGSGPATTAAVGLILFVPMVRHGYDKSFAGALIANAADLSIIIPPSIAFIIYGNITNVSVSALFVAGIVPGILTGLGTIIVAFWVSKKRGYRGNTRRAPVGEIFAALRRSIWALLAPVIVLGGIYSGIFTPTEAAVVAVFYSLFVAVFVYRSISWNDFLHLLVDASVTSSVIMFLVVFAGIFTWAASVIGIVDRAAALILHLSPNALVMIVLINFLLLGLGMVLDAISISYLIMPILMPVLVAFKIDPLWYGVIFISALAIGQATPPVGVNLFTAANLTGESVDSIARQAIPFIVMDVIVLILLSLFPELSLYLPVKAGLYTPQ</sequence>
<evidence type="ECO:0000256" key="1">
    <source>
        <dbReference type="ARBA" id="ARBA00004429"/>
    </source>
</evidence>
<reference evidence="9 10" key="1">
    <citation type="journal article" date="2009" name="Environ. Microbiol.">
        <title>Genome sequence of Desulfobacterium autotrophicum HRM2, a marine sulfate reducer oxidizing organic carbon completely to carbon dioxide.</title>
        <authorList>
            <person name="Strittmatter A.W."/>
            <person name="Liesegang H."/>
            <person name="Rabus R."/>
            <person name="Decker I."/>
            <person name="Amann J."/>
            <person name="Andres S."/>
            <person name="Henne A."/>
            <person name="Fricke W.F."/>
            <person name="Martinez-Arias R."/>
            <person name="Bartels D."/>
            <person name="Goesmann A."/>
            <person name="Krause L."/>
            <person name="Puehler A."/>
            <person name="Klenk H.P."/>
            <person name="Richter M."/>
            <person name="Schuler M."/>
            <person name="Gloeckner F.O."/>
            <person name="Meyerdierks A."/>
            <person name="Gottschalk G."/>
            <person name="Amann R."/>
        </authorList>
    </citation>
    <scope>NUCLEOTIDE SEQUENCE [LARGE SCALE GENOMIC DNA]</scope>
    <source>
        <strain evidence="10">ATCC 43914 / DSM 3382 / HRM2</strain>
    </source>
</reference>
<feature type="transmembrane region" description="Helical" evidence="7">
    <location>
        <begin position="240"/>
        <end position="259"/>
    </location>
</feature>
<evidence type="ECO:0000256" key="2">
    <source>
        <dbReference type="ARBA" id="ARBA00022475"/>
    </source>
</evidence>
<dbReference type="PANTHER" id="PTHR33362:SF5">
    <property type="entry name" value="C4-DICARBOXYLATE TRAP TRANSPORTER LARGE PERMEASE PROTEIN DCTM"/>
    <property type="match status" value="1"/>
</dbReference>
<keyword evidence="2" id="KW-1003">Cell membrane</keyword>
<dbReference type="RefSeq" id="WP_015906328.1">
    <property type="nucleotide sequence ID" value="NC_012108.1"/>
</dbReference>
<feature type="transmembrane region" description="Helical" evidence="7">
    <location>
        <begin position="167"/>
        <end position="191"/>
    </location>
</feature>
<evidence type="ECO:0000256" key="6">
    <source>
        <dbReference type="ARBA" id="ARBA00023136"/>
    </source>
</evidence>
<dbReference type="GO" id="GO:0005886">
    <property type="term" value="C:plasma membrane"/>
    <property type="evidence" value="ECO:0007669"/>
    <property type="project" value="UniProtKB-SubCell"/>
</dbReference>
<keyword evidence="6 7" id="KW-0472">Membrane</keyword>
<protein>
    <submittedName>
        <fullName evidence="9">DctM10</fullName>
    </submittedName>
</protein>
<comment type="subcellular location">
    <subcellularLocation>
        <location evidence="1">Cell inner membrane</location>
        <topology evidence="1">Multi-pass membrane protein</topology>
    </subcellularLocation>
</comment>
<keyword evidence="5 7" id="KW-1133">Transmembrane helix</keyword>
<feature type="domain" description="TRAP C4-dicarboxylate transport system permease DctM subunit" evidence="8">
    <location>
        <begin position="9"/>
        <end position="416"/>
    </location>
</feature>
<feature type="transmembrane region" description="Helical" evidence="7">
    <location>
        <begin position="392"/>
        <end position="413"/>
    </location>
</feature>
<dbReference type="PANTHER" id="PTHR33362">
    <property type="entry name" value="SIALIC ACID TRAP TRANSPORTER PERMEASE PROTEIN SIAT-RELATED"/>
    <property type="match status" value="1"/>
</dbReference>
<dbReference type="eggNOG" id="COG1593">
    <property type="taxonomic scope" value="Bacteria"/>
</dbReference>
<name>C0QG35_DESAH</name>
<accession>C0QG35</accession>
<evidence type="ECO:0000313" key="10">
    <source>
        <dbReference type="Proteomes" id="UP000000442"/>
    </source>
</evidence>
<evidence type="ECO:0000256" key="3">
    <source>
        <dbReference type="ARBA" id="ARBA00022519"/>
    </source>
</evidence>
<dbReference type="OrthoDB" id="9790209at2"/>
<dbReference type="Proteomes" id="UP000000442">
    <property type="component" value="Chromosome"/>
</dbReference>
<dbReference type="STRING" id="177437.HRM2_45580"/>
<evidence type="ECO:0000256" key="4">
    <source>
        <dbReference type="ARBA" id="ARBA00022692"/>
    </source>
</evidence>
<evidence type="ECO:0000313" key="9">
    <source>
        <dbReference type="EMBL" id="ACN17614.1"/>
    </source>
</evidence>
<feature type="transmembrane region" description="Helical" evidence="7">
    <location>
        <begin position="312"/>
        <end position="343"/>
    </location>
</feature>
<keyword evidence="3" id="KW-0997">Cell inner membrane</keyword>
<evidence type="ECO:0000256" key="5">
    <source>
        <dbReference type="ARBA" id="ARBA00022989"/>
    </source>
</evidence>
<dbReference type="GO" id="GO:0022857">
    <property type="term" value="F:transmembrane transporter activity"/>
    <property type="evidence" value="ECO:0007669"/>
    <property type="project" value="TreeGrafter"/>
</dbReference>
<proteinExistence type="predicted"/>
<evidence type="ECO:0000256" key="7">
    <source>
        <dbReference type="SAM" id="Phobius"/>
    </source>
</evidence>